<name>A0A8X6UQG5_NEPPI</name>
<sequence length="121" mass="13552">MFKRFLIRTSQRNPFSFWKKLADDSFRLAGRPENELSNFTDSATAKGGHDSLRGYPPYSNIRKSCSPLHSFPPSKTAAGESPFVPKFYQTISSRTGVEGKIMNIEEMALTFSRAALLGRPC</sequence>
<dbReference type="AlphaFoldDB" id="A0A8X6UQG5"/>
<gene>
    <name evidence="1" type="ORF">NPIL_432311</name>
</gene>
<organism evidence="1 2">
    <name type="scientific">Nephila pilipes</name>
    <name type="common">Giant wood spider</name>
    <name type="synonym">Nephila maculata</name>
    <dbReference type="NCBI Taxonomy" id="299642"/>
    <lineage>
        <taxon>Eukaryota</taxon>
        <taxon>Metazoa</taxon>
        <taxon>Ecdysozoa</taxon>
        <taxon>Arthropoda</taxon>
        <taxon>Chelicerata</taxon>
        <taxon>Arachnida</taxon>
        <taxon>Araneae</taxon>
        <taxon>Araneomorphae</taxon>
        <taxon>Entelegynae</taxon>
        <taxon>Araneoidea</taxon>
        <taxon>Nephilidae</taxon>
        <taxon>Nephila</taxon>
    </lineage>
</organism>
<dbReference type="Proteomes" id="UP000887013">
    <property type="component" value="Unassembled WGS sequence"/>
</dbReference>
<reference evidence="1" key="1">
    <citation type="submission" date="2020-08" db="EMBL/GenBank/DDBJ databases">
        <title>Multicomponent nature underlies the extraordinary mechanical properties of spider dragline silk.</title>
        <authorList>
            <person name="Kono N."/>
            <person name="Nakamura H."/>
            <person name="Mori M."/>
            <person name="Yoshida Y."/>
            <person name="Ohtoshi R."/>
            <person name="Malay A.D."/>
            <person name="Moran D.A.P."/>
            <person name="Tomita M."/>
            <person name="Numata K."/>
            <person name="Arakawa K."/>
        </authorList>
    </citation>
    <scope>NUCLEOTIDE SEQUENCE</scope>
</reference>
<dbReference type="EMBL" id="BMAW01129966">
    <property type="protein sequence ID" value="GFU32797.1"/>
    <property type="molecule type" value="Genomic_DNA"/>
</dbReference>
<evidence type="ECO:0000313" key="2">
    <source>
        <dbReference type="Proteomes" id="UP000887013"/>
    </source>
</evidence>
<keyword evidence="2" id="KW-1185">Reference proteome</keyword>
<comment type="caution">
    <text evidence="1">The sequence shown here is derived from an EMBL/GenBank/DDBJ whole genome shotgun (WGS) entry which is preliminary data.</text>
</comment>
<proteinExistence type="predicted"/>
<accession>A0A8X6UQG5</accession>
<dbReference type="OrthoDB" id="10449426at2759"/>
<evidence type="ECO:0000313" key="1">
    <source>
        <dbReference type="EMBL" id="GFU32797.1"/>
    </source>
</evidence>
<protein>
    <submittedName>
        <fullName evidence="1">Uncharacterized protein</fullName>
    </submittedName>
</protein>